<dbReference type="Gene3D" id="3.30.750.160">
    <property type="match status" value="1"/>
</dbReference>
<dbReference type="InterPro" id="IPR031804">
    <property type="entry name" value="DUF4743"/>
</dbReference>
<keyword evidence="3" id="KW-1185">Reference proteome</keyword>
<reference evidence="2 3" key="1">
    <citation type="submission" date="2023-02" db="EMBL/GenBank/DDBJ databases">
        <title>LHISI_Scaffold_Assembly.</title>
        <authorList>
            <person name="Stuart O.P."/>
            <person name="Cleave R."/>
            <person name="Magrath M.J.L."/>
            <person name="Mikheyev A.S."/>
        </authorList>
    </citation>
    <scope>NUCLEOTIDE SEQUENCE [LARGE SCALE GENOMIC DNA]</scope>
    <source>
        <strain evidence="2">Daus_M_001</strain>
        <tissue evidence="2">Leg muscle</tissue>
    </source>
</reference>
<gene>
    <name evidence="2" type="ORF">PR048_033013</name>
</gene>
<proteinExistence type="predicted"/>
<organism evidence="2 3">
    <name type="scientific">Dryococelus australis</name>
    <dbReference type="NCBI Taxonomy" id="614101"/>
    <lineage>
        <taxon>Eukaryota</taxon>
        <taxon>Metazoa</taxon>
        <taxon>Ecdysozoa</taxon>
        <taxon>Arthropoda</taxon>
        <taxon>Hexapoda</taxon>
        <taxon>Insecta</taxon>
        <taxon>Pterygota</taxon>
        <taxon>Neoptera</taxon>
        <taxon>Polyneoptera</taxon>
        <taxon>Phasmatodea</taxon>
        <taxon>Verophasmatodea</taxon>
        <taxon>Anareolatae</taxon>
        <taxon>Phasmatidae</taxon>
        <taxon>Eurycanthinae</taxon>
        <taxon>Dryococelus</taxon>
    </lineage>
</organism>
<name>A0ABQ9G7Z3_9NEOP</name>
<evidence type="ECO:0000313" key="2">
    <source>
        <dbReference type="EMBL" id="KAJ8867149.1"/>
    </source>
</evidence>
<comment type="caution">
    <text evidence="2">The sequence shown here is derived from an EMBL/GenBank/DDBJ whole genome shotgun (WGS) entry which is preliminary data.</text>
</comment>
<evidence type="ECO:0000259" key="1">
    <source>
        <dbReference type="Pfam" id="PF15916"/>
    </source>
</evidence>
<dbReference type="Pfam" id="PF15916">
    <property type="entry name" value="DUF4743"/>
    <property type="match status" value="1"/>
</dbReference>
<dbReference type="Proteomes" id="UP001159363">
    <property type="component" value="Chromosome 15"/>
</dbReference>
<accession>A0ABQ9G7Z3</accession>
<feature type="domain" description="DUF4743" evidence="1">
    <location>
        <begin position="800"/>
        <end position="887"/>
    </location>
</feature>
<sequence>MGSMSITLNGSPNLFVHEGLTTYKCIDARNVVGAAASIIGLPPSEREEQREPPPPLVPQTNPIPVSCITCCRVGITRSDSCTCCDTHCQKQLSTAKSGVLHVLSEILSGEYPRHHRAYQCTCRTVHMYAVIAQGLVHVNLNMPVHYAAARDCAAMAVCDFPNCEQHTGNMAICHGCDCECLFSCTTTIEWSKFQNVHYQYESRRHVVTVPNIQGHSVHLPLPTPSVLQLSRHHSLPLHPHSSCHTLFKFCTPLQLLLWKSSNAPEFLWTGLGRLVGVGGRMRTVTAAIQCSIIGVPMCRGSTAQWYTSTLETLQMQLSIFTEQQRAPEELETFVRRKLNLVARFFSHIMAADISEAVIQTVLPAFRAALWPAIHHGFENFVRTTAAATPTRSRDKKKTQRVTDRNQYHTLWTEAVLHCVSINIMELVARCKSQMQHQQLRVKNHLKLDKLAVTQSGADSLHRYLEPFCLQCVPQLLKGTWWRRQTTNTMIEVVPQMFSWIEIGDQGRASRYSSMFLTGHAGVHPFYAVETVTYLRILPITNHQWFIRYTVEQILVIFVNAPVLALVQPPSVYSGAPFAEGFAELLHCYTEAPVNWPSRAVLVDVHLGHQWHMELHSFNEEYSQWCHSSIHGTPLPQKHSINGCGSWVEKCRLEKCAMLGGKSCGMLGEVLAADSSQSDVLRTVCWHRDKQLLVALSQQSYSYQQCSSHQASCSVTLANSGELIQANGYPTNVIKQQIKPIRPLNPKQTEKPGGTLVIPFLMFWVFLKIKTSGKQIWTTNSIPVKSYQGETGNKLQTHNRVYQITCEWLHKGDCRPFIIEGHQVGLVRPDVMRELLCYPDIFHVHPDGVELNPAFRDYTERTARIESFLKECRANDVFVALKGWRDESGEDWATLNYGILRVNEGEVSMEQHWIAGVEMGKPTDSQHRLAQFRQ</sequence>
<dbReference type="EMBL" id="JARBHB010000016">
    <property type="protein sequence ID" value="KAJ8867149.1"/>
    <property type="molecule type" value="Genomic_DNA"/>
</dbReference>
<evidence type="ECO:0000313" key="3">
    <source>
        <dbReference type="Proteomes" id="UP001159363"/>
    </source>
</evidence>
<protein>
    <recommendedName>
        <fullName evidence="1">DUF4743 domain-containing protein</fullName>
    </recommendedName>
</protein>